<accession>A0A2Y9DHI3</accession>
<dbReference type="Pfam" id="PF07690">
    <property type="entry name" value="MFS_1"/>
    <property type="match status" value="1"/>
</dbReference>
<evidence type="ECO:0000256" key="4">
    <source>
        <dbReference type="ARBA" id="ARBA00022475"/>
    </source>
</evidence>
<dbReference type="FunCoup" id="A0A2Y9DHI3">
    <property type="interactions" value="104"/>
</dbReference>
<feature type="transmembrane region" description="Helical" evidence="9">
    <location>
        <begin position="170"/>
        <end position="189"/>
    </location>
</feature>
<dbReference type="PANTHER" id="PTHR11360:SF21">
    <property type="entry name" value="MONOCARBOXYLATE TRANSPORTER 6"/>
    <property type="match status" value="1"/>
</dbReference>
<dbReference type="InterPro" id="IPR036259">
    <property type="entry name" value="MFS_trans_sf"/>
</dbReference>
<keyword evidence="5 9" id="KW-0812">Transmembrane</keyword>
<feature type="transmembrane region" description="Helical" evidence="9">
    <location>
        <begin position="53"/>
        <end position="75"/>
    </location>
</feature>
<evidence type="ECO:0000256" key="7">
    <source>
        <dbReference type="ARBA" id="ARBA00022989"/>
    </source>
</evidence>
<organism evidence="12 13">
    <name type="scientific">Trichechus manatus latirostris</name>
    <name type="common">Florida manatee</name>
    <dbReference type="NCBI Taxonomy" id="127582"/>
    <lineage>
        <taxon>Eukaryota</taxon>
        <taxon>Metazoa</taxon>
        <taxon>Chordata</taxon>
        <taxon>Craniata</taxon>
        <taxon>Vertebrata</taxon>
        <taxon>Euteleostomi</taxon>
        <taxon>Mammalia</taxon>
        <taxon>Eutheria</taxon>
        <taxon>Afrotheria</taxon>
        <taxon>Sirenia</taxon>
        <taxon>Trichechidae</taxon>
        <taxon>Trichechus</taxon>
    </lineage>
</organism>
<keyword evidence="7 9" id="KW-1133">Transmembrane helix</keyword>
<evidence type="ECO:0000256" key="2">
    <source>
        <dbReference type="ARBA" id="ARBA00006727"/>
    </source>
</evidence>
<feature type="transmembrane region" description="Helical" evidence="9">
    <location>
        <begin position="331"/>
        <end position="353"/>
    </location>
</feature>
<dbReference type="OrthoDB" id="5667at2759"/>
<keyword evidence="6" id="KW-0769">Symport</keyword>
<gene>
    <name evidence="13" type="primary">SLC16A5</name>
</gene>
<protein>
    <submittedName>
        <fullName evidence="13">Monocarboxylate transporter 6</fullName>
    </submittedName>
</protein>
<feature type="transmembrane region" description="Helical" evidence="9">
    <location>
        <begin position="365"/>
        <end position="384"/>
    </location>
</feature>
<dbReference type="AlphaFoldDB" id="A0A2Y9DHI3"/>
<name>A0A2Y9DHI3_TRIMA</name>
<evidence type="ECO:0000313" key="12">
    <source>
        <dbReference type="Proteomes" id="UP000248480"/>
    </source>
</evidence>
<dbReference type="SUPFAM" id="SSF103473">
    <property type="entry name" value="MFS general substrate transporter"/>
    <property type="match status" value="1"/>
</dbReference>
<comment type="subcellular location">
    <subcellularLocation>
        <location evidence="1">Cell membrane</location>
        <topology evidence="1">Multi-pass membrane protein</topology>
    </subcellularLocation>
</comment>
<feature type="chain" id="PRO_5015883891" evidence="10">
    <location>
        <begin position="30"/>
        <end position="466"/>
    </location>
</feature>
<evidence type="ECO:0000313" key="13">
    <source>
        <dbReference type="RefSeq" id="XP_004374457.1"/>
    </source>
</evidence>
<evidence type="ECO:0000259" key="11">
    <source>
        <dbReference type="PROSITE" id="PS50850"/>
    </source>
</evidence>
<dbReference type="FunFam" id="1.20.1250.20:FF:000337">
    <property type="entry name" value="Solute carrier family 16 member 5"/>
    <property type="match status" value="1"/>
</dbReference>
<dbReference type="InParanoid" id="A0A2Y9DHI3"/>
<feature type="transmembrane region" description="Helical" evidence="9">
    <location>
        <begin position="274"/>
        <end position="294"/>
    </location>
</feature>
<dbReference type="PROSITE" id="PS50850">
    <property type="entry name" value="MFS"/>
    <property type="match status" value="1"/>
</dbReference>
<sequence>MPRALEREEGSWAWAVLLASLLNQGLTLGFPTCAGIFFTELQHDFQASNSETSWFPSILTAVLHAGGPLCSILVGRFGCRSTVMLGGVLAGLGMVTSSFSRTLSQLYITAGLITGLGMCFSFQSSITVLGFYFTRRRVLANALASVGVSLGIMLWPLLSRYLLEDLGWRGSFLIFGGVLLHCCVCGAIMRPVATTVAPETREGPPPPLKTSAPGSLAACSRIIQRHLAFDILRHNPGYRVYTLGVMWMILGFPLPHVFLVPYAVRHGVDEHRAALLISIIGFSNVFLRPVAGLVAGQRKFASHRKYLFILAVLLNGLTNLVCAASADFRVLVAYCLAYSVSMSGIGALLFQVLMDIVPMDRFSSALGLFTILESVSILIAPPMAGFLVDATGSFSYVFYMSGFFLISAALFMGGSFCALQKKEKQGRPAEAEGAITEAAAEWCLTLEGTDGSDKRLCPKIMYVTSV</sequence>
<dbReference type="GO" id="GO:0016323">
    <property type="term" value="C:basolateral plasma membrane"/>
    <property type="evidence" value="ECO:0007669"/>
    <property type="project" value="TreeGrafter"/>
</dbReference>
<feature type="transmembrane region" description="Helical" evidence="9">
    <location>
        <begin position="106"/>
        <end position="131"/>
    </location>
</feature>
<evidence type="ECO:0000256" key="3">
    <source>
        <dbReference type="ARBA" id="ARBA00022448"/>
    </source>
</evidence>
<feature type="signal peptide" evidence="10">
    <location>
        <begin position="1"/>
        <end position="29"/>
    </location>
</feature>
<evidence type="ECO:0000256" key="8">
    <source>
        <dbReference type="ARBA" id="ARBA00023136"/>
    </source>
</evidence>
<dbReference type="KEGG" id="tmu:101354327"/>
<evidence type="ECO:0000256" key="5">
    <source>
        <dbReference type="ARBA" id="ARBA00022692"/>
    </source>
</evidence>
<dbReference type="NCBIfam" id="TIGR00892">
    <property type="entry name" value="2A0113"/>
    <property type="match status" value="1"/>
</dbReference>
<dbReference type="STRING" id="127582.A0A2Y9DHI3"/>
<evidence type="ECO:0000256" key="9">
    <source>
        <dbReference type="SAM" id="Phobius"/>
    </source>
</evidence>
<dbReference type="CTD" id="9121"/>
<keyword evidence="4" id="KW-1003">Cell membrane</keyword>
<feature type="transmembrane region" description="Helical" evidence="9">
    <location>
        <begin position="138"/>
        <end position="158"/>
    </location>
</feature>
<feature type="transmembrane region" description="Helical" evidence="9">
    <location>
        <begin position="306"/>
        <end position="325"/>
    </location>
</feature>
<evidence type="ECO:0000256" key="6">
    <source>
        <dbReference type="ARBA" id="ARBA00022847"/>
    </source>
</evidence>
<dbReference type="GO" id="GO:0015293">
    <property type="term" value="F:symporter activity"/>
    <property type="evidence" value="ECO:0007669"/>
    <property type="project" value="UniProtKB-KW"/>
</dbReference>
<feature type="transmembrane region" description="Helical" evidence="9">
    <location>
        <begin position="240"/>
        <end position="262"/>
    </location>
</feature>
<keyword evidence="8 9" id="KW-0472">Membrane</keyword>
<comment type="similarity">
    <text evidence="2">Belongs to the major facilitator superfamily. Monocarboxylate porter (TC 2.A.1.13) family.</text>
</comment>
<dbReference type="GO" id="GO:0008028">
    <property type="term" value="F:monocarboxylic acid transmembrane transporter activity"/>
    <property type="evidence" value="ECO:0007669"/>
    <property type="project" value="InterPro"/>
</dbReference>
<keyword evidence="12" id="KW-1185">Reference proteome</keyword>
<dbReference type="InterPro" id="IPR020846">
    <property type="entry name" value="MFS_dom"/>
</dbReference>
<keyword evidence="10" id="KW-0732">Signal</keyword>
<feature type="transmembrane region" description="Helical" evidence="9">
    <location>
        <begin position="396"/>
        <end position="419"/>
    </location>
</feature>
<proteinExistence type="inferred from homology"/>
<dbReference type="InterPro" id="IPR004743">
    <property type="entry name" value="MCT"/>
</dbReference>
<dbReference type="PANTHER" id="PTHR11360">
    <property type="entry name" value="MONOCARBOXYLATE TRANSPORTER"/>
    <property type="match status" value="1"/>
</dbReference>
<dbReference type="RefSeq" id="XP_004374457.1">
    <property type="nucleotide sequence ID" value="XM_004374400.2"/>
</dbReference>
<feature type="transmembrane region" description="Helical" evidence="9">
    <location>
        <begin position="82"/>
        <end position="100"/>
    </location>
</feature>
<dbReference type="Proteomes" id="UP000248480">
    <property type="component" value="Unplaced"/>
</dbReference>
<reference evidence="13" key="1">
    <citation type="submission" date="2025-08" db="UniProtKB">
        <authorList>
            <consortium name="RefSeq"/>
        </authorList>
    </citation>
    <scope>IDENTIFICATION</scope>
</reference>
<dbReference type="InterPro" id="IPR011701">
    <property type="entry name" value="MFS"/>
</dbReference>
<dbReference type="InterPro" id="IPR050327">
    <property type="entry name" value="Proton-linked_MCT"/>
</dbReference>
<keyword evidence="3" id="KW-0813">Transport</keyword>
<evidence type="ECO:0000256" key="10">
    <source>
        <dbReference type="SAM" id="SignalP"/>
    </source>
</evidence>
<dbReference type="Gene3D" id="1.20.1250.20">
    <property type="entry name" value="MFS general substrate transporter like domains"/>
    <property type="match status" value="1"/>
</dbReference>
<evidence type="ECO:0000256" key="1">
    <source>
        <dbReference type="ARBA" id="ARBA00004651"/>
    </source>
</evidence>
<feature type="domain" description="Major facilitator superfamily (MFS) profile" evidence="11">
    <location>
        <begin position="13"/>
        <end position="425"/>
    </location>
</feature>
<dbReference type="GeneID" id="101354327"/>